<sequence length="325" mass="36501">MLKKLFSATEQQQEPPKRGASATVYGKAESSVGIKRFWRSERSSVTDEKQVTKVTRIKGRSDGAKSEPLATTGEVQRWHGIDGDWWIKPATIMTALAVFVALANYCFGSLYNWLDQPVARVTFEGNTRHLDRQHLATRSVALMNGGLLSADLHAVKAGIQENPWVYQVGVTRRWPASLYLKITEEVPVARWGSDGLLNHEGDIFWPDQTARYSALPLLKGPSGNTTMMMSEYYDLNQMLRNAGLQLVELNLEARGAWTLILNNGIKVVVGRDQVVARLERFLTVYQQRLQAEADAGRIEQIDIRYNNGIAVKWRPEAATDEQQKG</sequence>
<keyword evidence="13" id="KW-1185">Reference proteome</keyword>
<dbReference type="EMBL" id="CP073344">
    <property type="protein sequence ID" value="UTW02411.1"/>
    <property type="molecule type" value="Genomic_DNA"/>
</dbReference>
<evidence type="ECO:0000256" key="1">
    <source>
        <dbReference type="ARBA" id="ARBA00004370"/>
    </source>
</evidence>
<evidence type="ECO:0000313" key="12">
    <source>
        <dbReference type="EMBL" id="UTW02411.1"/>
    </source>
</evidence>
<dbReference type="InterPro" id="IPR026579">
    <property type="entry name" value="FtsQ"/>
</dbReference>
<dbReference type="PROSITE" id="PS51779">
    <property type="entry name" value="POTRA"/>
    <property type="match status" value="1"/>
</dbReference>
<dbReference type="InterPro" id="IPR034746">
    <property type="entry name" value="POTRA"/>
</dbReference>
<feature type="domain" description="POTRA" evidence="11">
    <location>
        <begin position="116"/>
        <end position="185"/>
    </location>
</feature>
<keyword evidence="3 9" id="KW-0997">Cell inner membrane</keyword>
<keyword evidence="2 9" id="KW-1003">Cell membrane</keyword>
<comment type="subcellular location">
    <subcellularLocation>
        <location evidence="9">Cell inner membrane</location>
        <topology evidence="9">Single-pass type II membrane protein</topology>
    </subcellularLocation>
    <subcellularLocation>
        <location evidence="1">Membrane</location>
    </subcellularLocation>
    <text evidence="9">Localizes to the division septum.</text>
</comment>
<evidence type="ECO:0000256" key="6">
    <source>
        <dbReference type="ARBA" id="ARBA00022989"/>
    </source>
</evidence>
<reference evidence="12" key="1">
    <citation type="submission" date="2021-04" db="EMBL/GenBank/DDBJ databases">
        <title>Oceanospirillales bacteria with DddD are important DMSP degraders in coastal seawater.</title>
        <authorList>
            <person name="Liu J."/>
        </authorList>
    </citation>
    <scope>NUCLEOTIDE SEQUENCE</scope>
    <source>
        <strain evidence="12">GY6</strain>
    </source>
</reference>
<dbReference type="Gene3D" id="3.40.50.11690">
    <property type="entry name" value="Cell division protein FtsQ/DivIB"/>
    <property type="match status" value="1"/>
</dbReference>
<dbReference type="Pfam" id="PF08478">
    <property type="entry name" value="POTRA_1"/>
    <property type="match status" value="1"/>
</dbReference>
<keyword evidence="7 9" id="KW-0472">Membrane</keyword>
<evidence type="ECO:0000256" key="4">
    <source>
        <dbReference type="ARBA" id="ARBA00022618"/>
    </source>
</evidence>
<dbReference type="HAMAP" id="MF_00911">
    <property type="entry name" value="FtsQ_subfam"/>
    <property type="match status" value="1"/>
</dbReference>
<evidence type="ECO:0000256" key="5">
    <source>
        <dbReference type="ARBA" id="ARBA00022692"/>
    </source>
</evidence>
<accession>A0ABY5GS63</accession>
<evidence type="ECO:0000256" key="9">
    <source>
        <dbReference type="HAMAP-Rule" id="MF_00911"/>
    </source>
</evidence>
<dbReference type="InterPro" id="IPR005548">
    <property type="entry name" value="Cell_div_FtsQ/DivIB_C"/>
</dbReference>
<organism evidence="12 13">
    <name type="scientific">Amphritea atlantica</name>
    <dbReference type="NCBI Taxonomy" id="355243"/>
    <lineage>
        <taxon>Bacteria</taxon>
        <taxon>Pseudomonadati</taxon>
        <taxon>Pseudomonadota</taxon>
        <taxon>Gammaproteobacteria</taxon>
        <taxon>Oceanospirillales</taxon>
        <taxon>Oceanospirillaceae</taxon>
        <taxon>Amphritea</taxon>
    </lineage>
</organism>
<feature type="region of interest" description="Disordered" evidence="10">
    <location>
        <begin position="1"/>
        <end position="28"/>
    </location>
</feature>
<comment type="subunit">
    <text evidence="9">Part of a complex composed of FtsB, FtsL and FtsQ.</text>
</comment>
<dbReference type="Gene3D" id="3.10.20.310">
    <property type="entry name" value="membrane protein fhac"/>
    <property type="match status" value="1"/>
</dbReference>
<comment type="function">
    <text evidence="9">Essential cell division protein. May link together the upstream cell division proteins, which are predominantly cytoplasmic, with the downstream cell division proteins, which are predominantly periplasmic. May control correct divisome assembly.</text>
</comment>
<keyword evidence="8 9" id="KW-0131">Cell cycle</keyword>
<dbReference type="InterPro" id="IPR013685">
    <property type="entry name" value="POTRA_FtsQ_type"/>
</dbReference>
<proteinExistence type="inferred from homology"/>
<evidence type="ECO:0000256" key="3">
    <source>
        <dbReference type="ARBA" id="ARBA00022519"/>
    </source>
</evidence>
<evidence type="ECO:0000256" key="10">
    <source>
        <dbReference type="SAM" id="MobiDB-lite"/>
    </source>
</evidence>
<dbReference type="Pfam" id="PF03799">
    <property type="entry name" value="FtsQ_DivIB_C"/>
    <property type="match status" value="1"/>
</dbReference>
<name>A0ABY5GS63_9GAMM</name>
<dbReference type="GO" id="GO:0051301">
    <property type="term" value="P:cell division"/>
    <property type="evidence" value="ECO:0007669"/>
    <property type="project" value="UniProtKB-KW"/>
</dbReference>
<dbReference type="PANTHER" id="PTHR35851:SF1">
    <property type="entry name" value="CELL DIVISION PROTEIN FTSQ"/>
    <property type="match status" value="1"/>
</dbReference>
<keyword evidence="6 9" id="KW-1133">Transmembrane helix</keyword>
<dbReference type="InterPro" id="IPR045335">
    <property type="entry name" value="FtsQ_C_sf"/>
</dbReference>
<comment type="similarity">
    <text evidence="9">Belongs to the FtsQ/DivIB family. FtsQ subfamily.</text>
</comment>
<evidence type="ECO:0000256" key="8">
    <source>
        <dbReference type="ARBA" id="ARBA00023306"/>
    </source>
</evidence>
<keyword evidence="5 9" id="KW-0812">Transmembrane</keyword>
<evidence type="ECO:0000256" key="2">
    <source>
        <dbReference type="ARBA" id="ARBA00022475"/>
    </source>
</evidence>
<evidence type="ECO:0000256" key="7">
    <source>
        <dbReference type="ARBA" id="ARBA00023136"/>
    </source>
</evidence>
<dbReference type="PANTHER" id="PTHR35851">
    <property type="entry name" value="CELL DIVISION PROTEIN FTSQ"/>
    <property type="match status" value="1"/>
</dbReference>
<evidence type="ECO:0000259" key="11">
    <source>
        <dbReference type="PROSITE" id="PS51779"/>
    </source>
</evidence>
<gene>
    <name evidence="9" type="primary">ftsQ</name>
    <name evidence="12" type="ORF">KDX31_13750</name>
</gene>
<dbReference type="Proteomes" id="UP001059950">
    <property type="component" value="Chromosome"/>
</dbReference>
<keyword evidence="4 9" id="KW-0132">Cell division</keyword>
<evidence type="ECO:0000313" key="13">
    <source>
        <dbReference type="Proteomes" id="UP001059950"/>
    </source>
</evidence>
<protein>
    <recommendedName>
        <fullName evidence="9">Cell division protein FtsQ</fullName>
    </recommendedName>
</protein>